<dbReference type="GO" id="GO:0005507">
    <property type="term" value="F:copper ion binding"/>
    <property type="evidence" value="ECO:0007669"/>
    <property type="project" value="InterPro"/>
</dbReference>
<dbReference type="SUPFAM" id="SSF46955">
    <property type="entry name" value="Putative DNA-binding domain"/>
    <property type="match status" value="1"/>
</dbReference>
<evidence type="ECO:0000256" key="5">
    <source>
        <dbReference type="ARBA" id="ARBA00023163"/>
    </source>
</evidence>
<feature type="domain" description="HTH merR-type" evidence="6">
    <location>
        <begin position="1"/>
        <end position="69"/>
    </location>
</feature>
<reference evidence="7 8" key="1">
    <citation type="submission" date="2018-12" db="EMBL/GenBank/DDBJ databases">
        <authorList>
            <person name="Grouzdev D.S."/>
            <person name="Krutkina M.S."/>
        </authorList>
    </citation>
    <scope>NUCLEOTIDE SEQUENCE [LARGE SCALE GENOMIC DNA]</scope>
    <source>
        <strain evidence="7 8">RmlP026</strain>
    </source>
</reference>
<dbReference type="Gene3D" id="1.10.1660.10">
    <property type="match status" value="1"/>
</dbReference>
<dbReference type="NCBIfam" id="TIGR02044">
    <property type="entry name" value="CueR"/>
    <property type="match status" value="1"/>
</dbReference>
<keyword evidence="4" id="KW-0238">DNA-binding</keyword>
<sequence>MQIGQAAKASGASAKMIRHYESIGLIAPAERRDSNYRDYSSDDVARLQFVRRARDLGFPIDRIRELLALWGDRGRSSAEVKRIALDHVAELEERIAGMRDMVATLHRLADGCAGDGRPDCPIIEGLAGCRASQG</sequence>
<dbReference type="PRINTS" id="PR00040">
    <property type="entry name" value="HTHMERR"/>
</dbReference>
<keyword evidence="2" id="KW-0963">Cytoplasm</keyword>
<accession>A0A4Q2UB12</accession>
<dbReference type="PANTHER" id="PTHR30204">
    <property type="entry name" value="REDOX-CYCLING DRUG-SENSING TRANSCRIPTIONAL ACTIVATOR SOXR"/>
    <property type="match status" value="1"/>
</dbReference>
<organism evidence="7 8">
    <name type="scientific">Lichenibacterium minor</name>
    <dbReference type="NCBI Taxonomy" id="2316528"/>
    <lineage>
        <taxon>Bacteria</taxon>
        <taxon>Pseudomonadati</taxon>
        <taxon>Pseudomonadota</taxon>
        <taxon>Alphaproteobacteria</taxon>
        <taxon>Hyphomicrobiales</taxon>
        <taxon>Lichenihabitantaceae</taxon>
        <taxon>Lichenibacterium</taxon>
    </lineage>
</organism>
<dbReference type="RefSeq" id="WP_129225768.1">
    <property type="nucleotide sequence ID" value="NZ_QYBB01000008.1"/>
</dbReference>
<dbReference type="GO" id="GO:0003700">
    <property type="term" value="F:DNA-binding transcription factor activity"/>
    <property type="evidence" value="ECO:0007669"/>
    <property type="project" value="InterPro"/>
</dbReference>
<evidence type="ECO:0000313" key="8">
    <source>
        <dbReference type="Proteomes" id="UP000290759"/>
    </source>
</evidence>
<dbReference type="Pfam" id="PF09278">
    <property type="entry name" value="MerR-DNA-bind"/>
    <property type="match status" value="1"/>
</dbReference>
<dbReference type="InterPro" id="IPR009061">
    <property type="entry name" value="DNA-bd_dom_put_sf"/>
</dbReference>
<dbReference type="GO" id="GO:0003677">
    <property type="term" value="F:DNA binding"/>
    <property type="evidence" value="ECO:0007669"/>
    <property type="project" value="UniProtKB-KW"/>
</dbReference>
<dbReference type="EMBL" id="QYBB01000008">
    <property type="protein sequence ID" value="RYC32236.1"/>
    <property type="molecule type" value="Genomic_DNA"/>
</dbReference>
<evidence type="ECO:0000256" key="4">
    <source>
        <dbReference type="ARBA" id="ARBA00023125"/>
    </source>
</evidence>
<keyword evidence="5" id="KW-0804">Transcription</keyword>
<dbReference type="GO" id="GO:0005737">
    <property type="term" value="C:cytoplasm"/>
    <property type="evidence" value="ECO:0007669"/>
    <property type="project" value="UniProtKB-SubCell"/>
</dbReference>
<comment type="subcellular location">
    <subcellularLocation>
        <location evidence="1">Cytoplasm</location>
    </subcellularLocation>
</comment>
<dbReference type="PANTHER" id="PTHR30204:SF94">
    <property type="entry name" value="HEAVY METAL-DEPENDENT TRANSCRIPTIONAL REGULATOR HI_0293-RELATED"/>
    <property type="match status" value="1"/>
</dbReference>
<gene>
    <name evidence="7" type="primary">cueR</name>
    <name evidence="7" type="ORF">D3273_09395</name>
</gene>
<reference evidence="7 8" key="2">
    <citation type="submission" date="2019-02" db="EMBL/GenBank/DDBJ databases">
        <title>'Lichenibacterium ramalinii' gen. nov. sp. nov., 'Lichenibacterium minor' gen. nov. sp. nov.</title>
        <authorList>
            <person name="Pankratov T."/>
        </authorList>
    </citation>
    <scope>NUCLEOTIDE SEQUENCE [LARGE SCALE GENOMIC DNA]</scope>
    <source>
        <strain evidence="7 8">RmlP026</strain>
    </source>
</reference>
<dbReference type="OrthoDB" id="9802944at2"/>
<proteinExistence type="predicted"/>
<dbReference type="AlphaFoldDB" id="A0A4Q2UB12"/>
<evidence type="ECO:0000256" key="3">
    <source>
        <dbReference type="ARBA" id="ARBA00023015"/>
    </source>
</evidence>
<dbReference type="InterPro" id="IPR047057">
    <property type="entry name" value="MerR_fam"/>
</dbReference>
<evidence type="ECO:0000256" key="2">
    <source>
        <dbReference type="ARBA" id="ARBA00022490"/>
    </source>
</evidence>
<comment type="caution">
    <text evidence="7">The sequence shown here is derived from an EMBL/GenBank/DDBJ whole genome shotgun (WGS) entry which is preliminary data.</text>
</comment>
<dbReference type="GO" id="GO:0045893">
    <property type="term" value="P:positive regulation of DNA-templated transcription"/>
    <property type="evidence" value="ECO:0007669"/>
    <property type="project" value="InterPro"/>
</dbReference>
<name>A0A4Q2UB12_9HYPH</name>
<protein>
    <submittedName>
        <fullName evidence="7">Cu(I)-responsive transcriptional regulator</fullName>
    </submittedName>
</protein>
<dbReference type="InterPro" id="IPR000551">
    <property type="entry name" value="MerR-type_HTH_dom"/>
</dbReference>
<dbReference type="InterPro" id="IPR011789">
    <property type="entry name" value="CueR"/>
</dbReference>
<dbReference type="Pfam" id="PF00376">
    <property type="entry name" value="MerR"/>
    <property type="match status" value="1"/>
</dbReference>
<evidence type="ECO:0000256" key="1">
    <source>
        <dbReference type="ARBA" id="ARBA00004496"/>
    </source>
</evidence>
<keyword evidence="3" id="KW-0805">Transcription regulation</keyword>
<keyword evidence="8" id="KW-1185">Reference proteome</keyword>
<dbReference type="PROSITE" id="PS50937">
    <property type="entry name" value="HTH_MERR_2"/>
    <property type="match status" value="1"/>
</dbReference>
<dbReference type="Proteomes" id="UP000290759">
    <property type="component" value="Unassembled WGS sequence"/>
</dbReference>
<evidence type="ECO:0000313" key="7">
    <source>
        <dbReference type="EMBL" id="RYC32236.1"/>
    </source>
</evidence>
<dbReference type="SMART" id="SM00422">
    <property type="entry name" value="HTH_MERR"/>
    <property type="match status" value="1"/>
</dbReference>
<dbReference type="InterPro" id="IPR015358">
    <property type="entry name" value="Tscrpt_reg_MerR_DNA-bd"/>
</dbReference>
<evidence type="ECO:0000259" key="6">
    <source>
        <dbReference type="PROSITE" id="PS50937"/>
    </source>
</evidence>